<evidence type="ECO:0000256" key="2">
    <source>
        <dbReference type="ARBA" id="ARBA00010143"/>
    </source>
</evidence>
<evidence type="ECO:0000256" key="7">
    <source>
        <dbReference type="RuleBase" id="RU369067"/>
    </source>
</evidence>
<evidence type="ECO:0000256" key="6">
    <source>
        <dbReference type="ARBA" id="ARBA00026229"/>
    </source>
</evidence>
<keyword evidence="5" id="KW-0677">Repeat</keyword>
<dbReference type="Gene3D" id="2.130.10.10">
    <property type="entry name" value="YVTN repeat-like/Quinoprotein amine dehydrogenase"/>
    <property type="match status" value="1"/>
</dbReference>
<evidence type="ECO:0000313" key="8">
    <source>
        <dbReference type="EMBL" id="GMM47689.1"/>
    </source>
</evidence>
<keyword evidence="7" id="KW-0539">Nucleus</keyword>
<accession>A0AAV5RAP0</accession>
<organism evidence="8 9">
    <name type="scientific">Pichia kluyveri</name>
    <name type="common">Yeast</name>
    <dbReference type="NCBI Taxonomy" id="36015"/>
    <lineage>
        <taxon>Eukaryota</taxon>
        <taxon>Fungi</taxon>
        <taxon>Dikarya</taxon>
        <taxon>Ascomycota</taxon>
        <taxon>Saccharomycotina</taxon>
        <taxon>Pichiomycetes</taxon>
        <taxon>Pichiales</taxon>
        <taxon>Pichiaceae</taxon>
        <taxon>Pichia</taxon>
    </lineage>
</organism>
<evidence type="ECO:0000256" key="4">
    <source>
        <dbReference type="ARBA" id="ARBA00022574"/>
    </source>
</evidence>
<proteinExistence type="inferred from homology"/>
<keyword evidence="4 7" id="KW-0853">WD repeat</keyword>
<dbReference type="GO" id="GO:0120330">
    <property type="term" value="C:rixosome complex"/>
    <property type="evidence" value="ECO:0007669"/>
    <property type="project" value="UniProtKB-UniRule"/>
</dbReference>
<evidence type="ECO:0000313" key="9">
    <source>
        <dbReference type="Proteomes" id="UP001378960"/>
    </source>
</evidence>
<dbReference type="PANTHER" id="PTHR18763:SF0">
    <property type="entry name" value="WD REPEAT-CONTAINING PROTEIN 18"/>
    <property type="match status" value="1"/>
</dbReference>
<dbReference type="GO" id="GO:0006364">
    <property type="term" value="P:rRNA processing"/>
    <property type="evidence" value="ECO:0007669"/>
    <property type="project" value="UniProtKB-UniRule"/>
</dbReference>
<evidence type="ECO:0000256" key="1">
    <source>
        <dbReference type="ARBA" id="ARBA00002355"/>
    </source>
</evidence>
<keyword evidence="7" id="KW-0698">rRNA processing</keyword>
<dbReference type="Pfam" id="PF00400">
    <property type="entry name" value="WD40"/>
    <property type="match status" value="1"/>
</dbReference>
<dbReference type="InterPro" id="IPR045227">
    <property type="entry name" value="WDR18/Ipi3/RID3"/>
</dbReference>
<comment type="subunit">
    <text evidence="3 7">Component of the RIX1 complex, composed of IPI1, RIX1/IPI2 and IPI3 in a 1:2:2 stoichiometry. The complex interacts (via RIX1) with MDN1 (via its hexameric AAA ATPase ring) and the pre-60S ribosome particles.</text>
</comment>
<sequence length="483" mass="53864">MDELVFYNARGNPQDKKHSTAFAYLASLHTTKVVHQYRQCPSSPNASVNVSIGHGSHLLVALPERPVLHVYLYGKESPEQIIPLPEILTSLTIYRDSNNNMKGDLLLGGSNSGRLYIWSLNSGLLLSVKQAHYQPLTHITTYSGFIATGSKDSRIVIYTINSLFMNNNENNENEKPYAILTDHTLEITSLTFTKGLNNDIKLISSSLDSTIRIYSLTISAKLITTIVSTNPITSFVCDPAMRAIYIGMNNGNIRYVPLFKINPKNKIIESVGGLGKIITLKPDTELLDTITVHAENHKDVSDIKITCMKLSFDGTLLITGDNLGSLYVIDITTKQIRKKMKDLVGEICNIELWNVKDNEEKLNNTVDKNLMRNIPVLKRSIIEGKDLINQCLTMRLTGDKTINSSDWNFQSFINNVQSEEQIFANFSSVDSTTTTSSGGGVTFNTDSKTITDLKDKISKKDQEYTDLKAKYDELLLAYTASLK</sequence>
<dbReference type="GO" id="GO:0005656">
    <property type="term" value="C:nuclear pre-replicative complex"/>
    <property type="evidence" value="ECO:0007669"/>
    <property type="project" value="TreeGrafter"/>
</dbReference>
<dbReference type="InterPro" id="IPR036322">
    <property type="entry name" value="WD40_repeat_dom_sf"/>
</dbReference>
<dbReference type="EMBL" id="BTGB01000009">
    <property type="protein sequence ID" value="GMM47689.1"/>
    <property type="molecule type" value="Genomic_DNA"/>
</dbReference>
<protein>
    <recommendedName>
        <fullName evidence="6 7">Pre-rRNA-processing protein IPI3</fullName>
    </recommendedName>
</protein>
<keyword evidence="9" id="KW-1185">Reference proteome</keyword>
<comment type="subcellular location">
    <subcellularLocation>
        <location evidence="7">Nucleus</location>
    </subcellularLocation>
</comment>
<evidence type="ECO:0000256" key="5">
    <source>
        <dbReference type="ARBA" id="ARBA00022737"/>
    </source>
</evidence>
<evidence type="ECO:0000256" key="3">
    <source>
        <dbReference type="ARBA" id="ARBA00011141"/>
    </source>
</evidence>
<dbReference type="GO" id="GO:0006261">
    <property type="term" value="P:DNA-templated DNA replication"/>
    <property type="evidence" value="ECO:0007669"/>
    <property type="project" value="TreeGrafter"/>
</dbReference>
<dbReference type="AlphaFoldDB" id="A0AAV5RAP0"/>
<dbReference type="Proteomes" id="UP001378960">
    <property type="component" value="Unassembled WGS sequence"/>
</dbReference>
<dbReference type="InterPro" id="IPR001680">
    <property type="entry name" value="WD40_rpt"/>
</dbReference>
<dbReference type="InterPro" id="IPR015943">
    <property type="entry name" value="WD40/YVTN_repeat-like_dom_sf"/>
</dbReference>
<dbReference type="PANTHER" id="PTHR18763">
    <property type="entry name" value="WD-REPEAT PROTEIN 18"/>
    <property type="match status" value="1"/>
</dbReference>
<comment type="similarity">
    <text evidence="2 7">Belongs to the WD repeat IPI3/WDR18 family.</text>
</comment>
<gene>
    <name evidence="8" type="ORF">DAPK24_042870</name>
</gene>
<dbReference type="SMART" id="SM00320">
    <property type="entry name" value="WD40"/>
    <property type="match status" value="5"/>
</dbReference>
<reference evidence="8 9" key="1">
    <citation type="journal article" date="2023" name="Elife">
        <title>Identification of key yeast species and microbe-microbe interactions impacting larval growth of Drosophila in the wild.</title>
        <authorList>
            <person name="Mure A."/>
            <person name="Sugiura Y."/>
            <person name="Maeda R."/>
            <person name="Honda K."/>
            <person name="Sakurai N."/>
            <person name="Takahashi Y."/>
            <person name="Watada M."/>
            <person name="Katoh T."/>
            <person name="Gotoh A."/>
            <person name="Gotoh Y."/>
            <person name="Taniguchi I."/>
            <person name="Nakamura K."/>
            <person name="Hayashi T."/>
            <person name="Katayama T."/>
            <person name="Uemura T."/>
            <person name="Hattori Y."/>
        </authorList>
    </citation>
    <scope>NUCLEOTIDE SEQUENCE [LARGE SCALE GENOMIC DNA]</scope>
    <source>
        <strain evidence="8 9">PK-24</strain>
    </source>
</reference>
<comment type="caution">
    <text evidence="8">The sequence shown here is derived from an EMBL/GenBank/DDBJ whole genome shotgun (WGS) entry which is preliminary data.</text>
</comment>
<name>A0AAV5RAP0_PICKL</name>
<comment type="function">
    <text evidence="1 7">Component of the RIX1 complex required for processing of ITS2 sequences from 35S pre-rRNA.</text>
</comment>
<dbReference type="SUPFAM" id="SSF50978">
    <property type="entry name" value="WD40 repeat-like"/>
    <property type="match status" value="1"/>
</dbReference>